<reference evidence="10 11" key="1">
    <citation type="submission" date="2019-03" db="EMBL/GenBank/DDBJ databases">
        <title>Primorskyibacter sp. SS33 isolated from sediments.</title>
        <authorList>
            <person name="Xunke S."/>
        </authorList>
    </citation>
    <scope>NUCLEOTIDE SEQUENCE [LARGE SCALE GENOMIC DNA]</scope>
    <source>
        <strain evidence="10 11">SS33</strain>
    </source>
</reference>
<accession>A0A4R5ZYA0</accession>
<protein>
    <submittedName>
        <fullName evidence="10">Chemotaxis protein MotB</fullName>
    </submittedName>
</protein>
<dbReference type="RefSeq" id="WP_133397929.1">
    <property type="nucleotide sequence ID" value="NZ_SNAA01000021.1"/>
</dbReference>
<feature type="domain" description="OmpA-like" evidence="8">
    <location>
        <begin position="157"/>
        <end position="252"/>
    </location>
</feature>
<feature type="domain" description="Motility protein B-like N-terminal" evidence="9">
    <location>
        <begin position="15"/>
        <end position="64"/>
    </location>
</feature>
<gene>
    <name evidence="10" type="ORF">E2L08_15080</name>
</gene>
<evidence type="ECO:0000259" key="8">
    <source>
        <dbReference type="Pfam" id="PF00691"/>
    </source>
</evidence>
<dbReference type="InterPro" id="IPR036737">
    <property type="entry name" value="OmpA-like_sf"/>
</dbReference>
<dbReference type="Pfam" id="PF13677">
    <property type="entry name" value="MotB_plug"/>
    <property type="match status" value="1"/>
</dbReference>
<evidence type="ECO:0000313" key="10">
    <source>
        <dbReference type="EMBL" id="TDL75234.1"/>
    </source>
</evidence>
<keyword evidence="4" id="KW-0812">Transmembrane</keyword>
<evidence type="ECO:0000256" key="7">
    <source>
        <dbReference type="SAM" id="MobiDB-lite"/>
    </source>
</evidence>
<dbReference type="InterPro" id="IPR025713">
    <property type="entry name" value="MotB-like_N_dom"/>
</dbReference>
<keyword evidence="6" id="KW-0472">Membrane</keyword>
<keyword evidence="3" id="KW-1003">Cell membrane</keyword>
<organism evidence="10 11">
    <name type="scientific">Palleronia sediminis</name>
    <dbReference type="NCBI Taxonomy" id="2547833"/>
    <lineage>
        <taxon>Bacteria</taxon>
        <taxon>Pseudomonadati</taxon>
        <taxon>Pseudomonadota</taxon>
        <taxon>Alphaproteobacteria</taxon>
        <taxon>Rhodobacterales</taxon>
        <taxon>Roseobacteraceae</taxon>
        <taxon>Palleronia</taxon>
    </lineage>
</organism>
<dbReference type="Gene3D" id="3.30.1330.60">
    <property type="entry name" value="OmpA-like domain"/>
    <property type="match status" value="1"/>
</dbReference>
<dbReference type="InterPro" id="IPR006665">
    <property type="entry name" value="OmpA-like"/>
</dbReference>
<proteinExistence type="inferred from homology"/>
<evidence type="ECO:0000256" key="3">
    <source>
        <dbReference type="ARBA" id="ARBA00022475"/>
    </source>
</evidence>
<comment type="similarity">
    <text evidence="2">Belongs to the MotB family.</text>
</comment>
<dbReference type="PANTHER" id="PTHR30329:SF21">
    <property type="entry name" value="LIPOPROTEIN YIAD-RELATED"/>
    <property type="match status" value="1"/>
</dbReference>
<keyword evidence="11" id="KW-1185">Reference proteome</keyword>
<dbReference type="AlphaFoldDB" id="A0A4R5ZYA0"/>
<evidence type="ECO:0000259" key="9">
    <source>
        <dbReference type="Pfam" id="PF13677"/>
    </source>
</evidence>
<evidence type="ECO:0000256" key="4">
    <source>
        <dbReference type="ARBA" id="ARBA00022692"/>
    </source>
</evidence>
<name>A0A4R5ZYA0_9RHOB</name>
<comment type="subcellular location">
    <subcellularLocation>
        <location evidence="1">Cell membrane</location>
        <topology evidence="1">Single-pass membrane protein</topology>
    </subcellularLocation>
</comment>
<comment type="caution">
    <text evidence="10">The sequence shown here is derived from an EMBL/GenBank/DDBJ whole genome shotgun (WGS) entry which is preliminary data.</text>
</comment>
<sequence length="259" mass="28082">MGKPQGAPIIVRRVKKIEGGHHGGAWKVAYADFVTAMMAFFLMMWLLSSTSEDMRSGIADYFSPTVPVSPESGGGDGALMGITAVAQKTDPGAGDGTDSRQRAEDGAATEADLESLAQTLSGEDSPLPDELRRHIATRITDEGLIVELSDLPDRPLFDPDEVTPTPIMSRLLDVIGEAFAPFVNDVAIGGHVKSAPVVLRDPPDWRLSTGRADTVRRLLTEGELAAHRVRRVVGHADRNPAREDRMDPRNNRIELTLLR</sequence>
<keyword evidence="5" id="KW-1133">Transmembrane helix</keyword>
<dbReference type="PANTHER" id="PTHR30329">
    <property type="entry name" value="STATOR ELEMENT OF FLAGELLAR MOTOR COMPLEX"/>
    <property type="match status" value="1"/>
</dbReference>
<dbReference type="InterPro" id="IPR050330">
    <property type="entry name" value="Bact_OuterMem_StrucFunc"/>
</dbReference>
<evidence type="ECO:0000313" key="11">
    <source>
        <dbReference type="Proteomes" id="UP000295701"/>
    </source>
</evidence>
<evidence type="ECO:0000256" key="1">
    <source>
        <dbReference type="ARBA" id="ARBA00004162"/>
    </source>
</evidence>
<feature type="region of interest" description="Disordered" evidence="7">
    <location>
        <begin position="88"/>
        <end position="109"/>
    </location>
</feature>
<evidence type="ECO:0000256" key="5">
    <source>
        <dbReference type="ARBA" id="ARBA00022989"/>
    </source>
</evidence>
<dbReference type="SUPFAM" id="SSF103088">
    <property type="entry name" value="OmpA-like"/>
    <property type="match status" value="1"/>
</dbReference>
<evidence type="ECO:0000256" key="6">
    <source>
        <dbReference type="ARBA" id="ARBA00023136"/>
    </source>
</evidence>
<dbReference type="EMBL" id="SNAA01000021">
    <property type="protein sequence ID" value="TDL75234.1"/>
    <property type="molecule type" value="Genomic_DNA"/>
</dbReference>
<dbReference type="Pfam" id="PF00691">
    <property type="entry name" value="OmpA"/>
    <property type="match status" value="1"/>
</dbReference>
<evidence type="ECO:0000256" key="2">
    <source>
        <dbReference type="ARBA" id="ARBA00008914"/>
    </source>
</evidence>
<dbReference type="OrthoDB" id="7170686at2"/>
<dbReference type="Proteomes" id="UP000295701">
    <property type="component" value="Unassembled WGS sequence"/>
</dbReference>
<dbReference type="GO" id="GO:0016020">
    <property type="term" value="C:membrane"/>
    <property type="evidence" value="ECO:0007669"/>
    <property type="project" value="UniProtKB-SubCell"/>
</dbReference>